<evidence type="ECO:0000256" key="4">
    <source>
        <dbReference type="ARBA" id="ARBA00023172"/>
    </source>
</evidence>
<evidence type="ECO:0000313" key="7">
    <source>
        <dbReference type="Proteomes" id="UP000198740"/>
    </source>
</evidence>
<evidence type="ECO:0000256" key="3">
    <source>
        <dbReference type="ARBA" id="ARBA00023125"/>
    </source>
</evidence>
<keyword evidence="3" id="KW-0238">DNA-binding</keyword>
<dbReference type="NCBIfam" id="NF033592">
    <property type="entry name" value="transpos_IS4_1"/>
    <property type="match status" value="1"/>
</dbReference>
<dbReference type="InterPro" id="IPR002559">
    <property type="entry name" value="Transposase_11"/>
</dbReference>
<dbReference type="Pfam" id="PF01609">
    <property type="entry name" value="DDE_Tnp_1"/>
    <property type="match status" value="1"/>
</dbReference>
<reference evidence="6 7" key="1">
    <citation type="submission" date="2016-10" db="EMBL/GenBank/DDBJ databases">
        <authorList>
            <person name="Varghese N."/>
            <person name="Submissions S."/>
        </authorList>
    </citation>
    <scope>NUCLEOTIDE SEQUENCE [LARGE SCALE GENOMIC DNA]</scope>
    <source>
        <strain evidence="6 7">BS2976</strain>
    </source>
</reference>
<keyword evidence="2" id="KW-0815">Transposition</keyword>
<organism evidence="6 7">
    <name type="scientific">Pseudomonas grimontii</name>
    <dbReference type="NCBI Taxonomy" id="129847"/>
    <lineage>
        <taxon>Bacteria</taxon>
        <taxon>Pseudomonadati</taxon>
        <taxon>Pseudomonadota</taxon>
        <taxon>Gammaproteobacteria</taxon>
        <taxon>Pseudomonadales</taxon>
        <taxon>Pseudomonadaceae</taxon>
        <taxon>Pseudomonas</taxon>
    </lineage>
</organism>
<dbReference type="Proteomes" id="UP000198740">
    <property type="component" value="Unassembled WGS sequence"/>
</dbReference>
<dbReference type="PANTHER" id="PTHR33258">
    <property type="entry name" value="TRANSPOSASE INSL FOR INSERTION SEQUENCE ELEMENT IS186A-RELATED"/>
    <property type="match status" value="1"/>
</dbReference>
<feature type="domain" description="Transposase IS4-like" evidence="5">
    <location>
        <begin position="165"/>
        <end position="345"/>
    </location>
</feature>
<evidence type="ECO:0000259" key="5">
    <source>
        <dbReference type="Pfam" id="PF01609"/>
    </source>
</evidence>
<dbReference type="PANTHER" id="PTHR33258:SF1">
    <property type="entry name" value="TRANSPOSASE INSL FOR INSERTION SEQUENCE ELEMENT IS186A-RELATED"/>
    <property type="match status" value="1"/>
</dbReference>
<sequence length="376" mass="41542">MTDATQKLNEDWPKLLALLPAGWEAKAKELGALKFGRRFSGPESLLRTLLMYLSADCSMIETVQRARAGDWLELSDVGLLKRVNKSGPWLGWITEQLIQQSPIVEVDCPALQGRRLLAVDGSVVTEPGAVTSTWRLHYTMQISTLRCCEVQVTSTKVGESLAQFTVQPGDVFLADRGFANRRGINHVLNGGGDVLVRMNLSSLPLKDEQGLPFEQLAQLRTLQPGQSGEWPAVMQGSNGNVAVRVCAYRKTEEQRLEGERKLKRTGQKKQKKVQPQTVEAAGYVVVVTTLDCLDAQGILALYRHRWQVELAFKRMKSLLGLSHLRKKNPEGAKAWLQGKLLVACLIERLIATGEHFSPLEGQGSQRASDTPALPLA</sequence>
<protein>
    <submittedName>
        <fullName evidence="6">Transposase DDE domain-containing protein</fullName>
    </submittedName>
</protein>
<comment type="similarity">
    <text evidence="1">Belongs to the transposase 11 family.</text>
</comment>
<keyword evidence="4" id="KW-0233">DNA recombination</keyword>
<proteinExistence type="inferred from homology"/>
<keyword evidence="7" id="KW-1185">Reference proteome</keyword>
<dbReference type="EMBL" id="FNKM01000002">
    <property type="protein sequence ID" value="SDQ56506.1"/>
    <property type="molecule type" value="Genomic_DNA"/>
</dbReference>
<evidence type="ECO:0000256" key="1">
    <source>
        <dbReference type="ARBA" id="ARBA00010075"/>
    </source>
</evidence>
<gene>
    <name evidence="6" type="ORF">SAMN04490186_1004</name>
</gene>
<comment type="caution">
    <text evidence="6">The sequence shown here is derived from an EMBL/GenBank/DDBJ whole genome shotgun (WGS) entry which is preliminary data.</text>
</comment>
<dbReference type="InterPro" id="IPR047952">
    <property type="entry name" value="Transpos_IS4"/>
</dbReference>
<dbReference type="Gene3D" id="3.90.350.10">
    <property type="entry name" value="Transposase Inhibitor Protein From Tn5, Chain A, domain 1"/>
    <property type="match status" value="1"/>
</dbReference>
<dbReference type="RefSeq" id="WP_090400718.1">
    <property type="nucleotide sequence ID" value="NZ_FNKM01000002.1"/>
</dbReference>
<evidence type="ECO:0000256" key="2">
    <source>
        <dbReference type="ARBA" id="ARBA00022578"/>
    </source>
</evidence>
<dbReference type="InterPro" id="IPR012337">
    <property type="entry name" value="RNaseH-like_sf"/>
</dbReference>
<dbReference type="SUPFAM" id="SSF53098">
    <property type="entry name" value="Ribonuclease H-like"/>
    <property type="match status" value="1"/>
</dbReference>
<accession>A0ABY0TBC1</accession>
<evidence type="ECO:0000313" key="6">
    <source>
        <dbReference type="EMBL" id="SDQ56506.1"/>
    </source>
</evidence>
<name>A0ABY0TBC1_9PSED</name>